<keyword evidence="3" id="KW-0418">Kinase</keyword>
<evidence type="ECO:0000256" key="2">
    <source>
        <dbReference type="ARBA" id="ARBA00022679"/>
    </source>
</evidence>
<dbReference type="InterPro" id="IPR011009">
    <property type="entry name" value="Kinase-like_dom_sf"/>
</dbReference>
<evidence type="ECO:0000313" key="5">
    <source>
        <dbReference type="EMBL" id="KAJ7630219.1"/>
    </source>
</evidence>
<dbReference type="EMBL" id="JARKIF010000009">
    <property type="protein sequence ID" value="KAJ7630219.1"/>
    <property type="molecule type" value="Genomic_DNA"/>
</dbReference>
<sequence>MAPLFPQLPVLSSNPGYTEAHAAYALVRNYYASKAFSSGNTQTVSVQCWLARMEAKKAKPTPIHDIYMAMNNVPVNIGVRDLKELVRILLLPQIISWVRGYDLSTVDFTLRKEHWIELVAQHPDVNAIAEDFFVTKANPRGLQTRTFSNKHPAKLYLGIDNPTYNTILAHFDELDSPLVDDDEEPPMSSRTSRTKVSSYYANWAEPLLTHLQTSGNPGLTTSPEAAHIKNALMLQVQPKLKAAKSVCSDFLIYILPGASWKTLIQNPRIFSDVTKGLPTHDVIFYNTKAQPVSGGFKSALPGRSKNALFPDSSPSKAVCLKQGFHLQSGDKVMYEGVSQVKFLCSELNLLGWGDTMMDLVYVFMERSESELGRPPFEIPVMRFVSAGLAISQSNQQEAFMVEEWIDPETQGPFVKYIHNNSGRPRDFERADHQIRAEFLSFCQHVQYFKTNGAAYISDFQGGLELLTDPQIISDP</sequence>
<name>A0AAD7FKN4_9AGAR</name>
<gene>
    <name evidence="5" type="ORF">FB45DRAFT_832782</name>
</gene>
<comment type="caution">
    <text evidence="5">The sequence shown here is derived from an EMBL/GenBank/DDBJ whole genome shotgun (WGS) entry which is preliminary data.</text>
</comment>
<reference evidence="5" key="1">
    <citation type="submission" date="2023-03" db="EMBL/GenBank/DDBJ databases">
        <title>Massive genome expansion in bonnet fungi (Mycena s.s.) driven by repeated elements and novel gene families across ecological guilds.</title>
        <authorList>
            <consortium name="Lawrence Berkeley National Laboratory"/>
            <person name="Harder C.B."/>
            <person name="Miyauchi S."/>
            <person name="Viragh M."/>
            <person name="Kuo A."/>
            <person name="Thoen E."/>
            <person name="Andreopoulos B."/>
            <person name="Lu D."/>
            <person name="Skrede I."/>
            <person name="Drula E."/>
            <person name="Henrissat B."/>
            <person name="Morin E."/>
            <person name="Kohler A."/>
            <person name="Barry K."/>
            <person name="LaButti K."/>
            <person name="Morin E."/>
            <person name="Salamov A."/>
            <person name="Lipzen A."/>
            <person name="Mereny Z."/>
            <person name="Hegedus B."/>
            <person name="Baldrian P."/>
            <person name="Stursova M."/>
            <person name="Weitz H."/>
            <person name="Taylor A."/>
            <person name="Grigoriev I.V."/>
            <person name="Nagy L.G."/>
            <person name="Martin F."/>
            <person name="Kauserud H."/>
        </authorList>
    </citation>
    <scope>NUCLEOTIDE SEQUENCE</scope>
    <source>
        <strain evidence="5">9284</strain>
    </source>
</reference>
<accession>A0AAD7FKN4</accession>
<dbReference type="GO" id="GO:0004674">
    <property type="term" value="F:protein serine/threonine kinase activity"/>
    <property type="evidence" value="ECO:0007669"/>
    <property type="project" value="UniProtKB-KW"/>
</dbReference>
<evidence type="ECO:0000259" key="4">
    <source>
        <dbReference type="Pfam" id="PF02816"/>
    </source>
</evidence>
<dbReference type="InterPro" id="IPR004166">
    <property type="entry name" value="a-kinase_dom"/>
</dbReference>
<dbReference type="AlphaFoldDB" id="A0AAD7FKN4"/>
<dbReference type="Gene3D" id="3.20.200.10">
    <property type="entry name" value="MHCK/EF2 kinase"/>
    <property type="match status" value="1"/>
</dbReference>
<dbReference type="GO" id="GO:0005524">
    <property type="term" value="F:ATP binding"/>
    <property type="evidence" value="ECO:0007669"/>
    <property type="project" value="InterPro"/>
</dbReference>
<evidence type="ECO:0000256" key="3">
    <source>
        <dbReference type="ARBA" id="ARBA00022777"/>
    </source>
</evidence>
<keyword evidence="1" id="KW-0723">Serine/threonine-protein kinase</keyword>
<protein>
    <recommendedName>
        <fullName evidence="4">Alpha-type protein kinase domain-containing protein</fullName>
    </recommendedName>
</protein>
<dbReference type="Proteomes" id="UP001221142">
    <property type="component" value="Unassembled WGS sequence"/>
</dbReference>
<proteinExistence type="predicted"/>
<keyword evidence="2" id="KW-0808">Transferase</keyword>
<keyword evidence="6" id="KW-1185">Reference proteome</keyword>
<feature type="domain" description="Alpha-type protein kinase" evidence="4">
    <location>
        <begin position="366"/>
        <end position="473"/>
    </location>
</feature>
<organism evidence="5 6">
    <name type="scientific">Roridomyces roridus</name>
    <dbReference type="NCBI Taxonomy" id="1738132"/>
    <lineage>
        <taxon>Eukaryota</taxon>
        <taxon>Fungi</taxon>
        <taxon>Dikarya</taxon>
        <taxon>Basidiomycota</taxon>
        <taxon>Agaricomycotina</taxon>
        <taxon>Agaricomycetes</taxon>
        <taxon>Agaricomycetidae</taxon>
        <taxon>Agaricales</taxon>
        <taxon>Marasmiineae</taxon>
        <taxon>Mycenaceae</taxon>
        <taxon>Roridomyces</taxon>
    </lineage>
</organism>
<evidence type="ECO:0000313" key="6">
    <source>
        <dbReference type="Proteomes" id="UP001221142"/>
    </source>
</evidence>
<evidence type="ECO:0000256" key="1">
    <source>
        <dbReference type="ARBA" id="ARBA00022527"/>
    </source>
</evidence>
<dbReference type="Pfam" id="PF02816">
    <property type="entry name" value="Alpha_kinase"/>
    <property type="match status" value="1"/>
</dbReference>
<dbReference type="SUPFAM" id="SSF56112">
    <property type="entry name" value="Protein kinase-like (PK-like)"/>
    <property type="match status" value="1"/>
</dbReference>